<dbReference type="Pfam" id="PF12115">
    <property type="entry name" value="Salp15"/>
    <property type="match status" value="1"/>
</dbReference>
<accession>A0A0K8R9D9</accession>
<sequence length="170" mass="18626">MFTLKFFILFVLAGLCFGDASNSESGTSSGGQENGRSKEQEQKEEKKEEEVENKEEESTNAKPLEPLDTSIPDFVGSYENKKSLLSSFIESCDKKIKETSEGSRTLTNERTSSSAINLASVHFDNCTFVCKPPNEGETFMLPMPRDTVCDIHNNTCPGDGPCPTPPIPAC</sequence>
<dbReference type="GO" id="GO:0005576">
    <property type="term" value="C:extracellular region"/>
    <property type="evidence" value="ECO:0007669"/>
    <property type="project" value="UniProtKB-SubCell"/>
</dbReference>
<evidence type="ECO:0000313" key="8">
    <source>
        <dbReference type="EMBL" id="JAA67681.1"/>
    </source>
</evidence>
<protein>
    <submittedName>
        <fullName evidence="8">Putative ixodes 8-cys protein</fullName>
    </submittedName>
</protein>
<proteinExistence type="evidence at transcript level"/>
<evidence type="ECO:0000256" key="5">
    <source>
        <dbReference type="ARBA" id="ARBA00034321"/>
    </source>
</evidence>
<dbReference type="InterPro" id="IPR021971">
    <property type="entry name" value="Salp15"/>
</dbReference>
<reference evidence="8" key="1">
    <citation type="submission" date="2012-12" db="EMBL/GenBank/DDBJ databases">
        <title>Identification and characterization of a phenylalanine ammonia-lyase gene family in Isatis indigotica Fort.</title>
        <authorList>
            <person name="Liu Q."/>
            <person name="Chen J."/>
            <person name="Zhou X."/>
            <person name="Di P."/>
            <person name="Xiao Y."/>
            <person name="Xuan H."/>
            <person name="Zhang L."/>
            <person name="Chen W."/>
        </authorList>
    </citation>
    <scope>NUCLEOTIDE SEQUENCE</scope>
    <source>
        <tissue evidence="8">Salivary gland</tissue>
    </source>
</reference>
<name>A0A0K8R9D9_IXORI</name>
<evidence type="ECO:0000256" key="1">
    <source>
        <dbReference type="ARBA" id="ARBA00004613"/>
    </source>
</evidence>
<keyword evidence="3 7" id="KW-0732">Signal</keyword>
<feature type="chain" id="PRO_5005516394" evidence="7">
    <location>
        <begin position="19"/>
        <end position="170"/>
    </location>
</feature>
<evidence type="ECO:0000256" key="2">
    <source>
        <dbReference type="ARBA" id="ARBA00022525"/>
    </source>
</evidence>
<organism evidence="8">
    <name type="scientific">Ixodes ricinus</name>
    <name type="common">Common tick</name>
    <name type="synonym">Acarus ricinus</name>
    <dbReference type="NCBI Taxonomy" id="34613"/>
    <lineage>
        <taxon>Eukaryota</taxon>
        <taxon>Metazoa</taxon>
        <taxon>Ecdysozoa</taxon>
        <taxon>Arthropoda</taxon>
        <taxon>Chelicerata</taxon>
        <taxon>Arachnida</taxon>
        <taxon>Acari</taxon>
        <taxon>Parasitiformes</taxon>
        <taxon>Ixodida</taxon>
        <taxon>Ixodoidea</taxon>
        <taxon>Ixodidae</taxon>
        <taxon>Ixodinae</taxon>
        <taxon>Ixodes</taxon>
    </lineage>
</organism>
<feature type="region of interest" description="Disordered" evidence="6">
    <location>
        <begin position="22"/>
        <end position="73"/>
    </location>
</feature>
<comment type="similarity">
    <text evidence="5">Belongs to the salp15 family.</text>
</comment>
<evidence type="ECO:0000256" key="7">
    <source>
        <dbReference type="SAM" id="SignalP"/>
    </source>
</evidence>
<evidence type="ECO:0000256" key="6">
    <source>
        <dbReference type="SAM" id="MobiDB-lite"/>
    </source>
</evidence>
<feature type="compositionally biased region" description="Basic and acidic residues" evidence="6">
    <location>
        <begin position="35"/>
        <end position="49"/>
    </location>
</feature>
<comment type="subcellular location">
    <subcellularLocation>
        <location evidence="1">Secreted</location>
    </subcellularLocation>
</comment>
<evidence type="ECO:0000256" key="3">
    <source>
        <dbReference type="ARBA" id="ARBA00022729"/>
    </source>
</evidence>
<keyword evidence="4" id="KW-0325">Glycoprotein</keyword>
<feature type="signal peptide" evidence="7">
    <location>
        <begin position="1"/>
        <end position="18"/>
    </location>
</feature>
<evidence type="ECO:0000256" key="4">
    <source>
        <dbReference type="ARBA" id="ARBA00023180"/>
    </source>
</evidence>
<keyword evidence="2" id="KW-0964">Secreted</keyword>
<dbReference type="AlphaFoldDB" id="A0A0K8R9D9"/>
<dbReference type="EMBL" id="GADI01006127">
    <property type="protein sequence ID" value="JAA67681.1"/>
    <property type="molecule type" value="mRNA"/>
</dbReference>